<sequence>MRMTVLIAIIYVGPAMVVEIFAGSFDAIMVALPLNVAELLRWNVPSGWSLPVAWCRLGV</sequence>
<organism evidence="1 2">
    <name type="scientific">Tunturiibacter lichenicola</name>
    <dbReference type="NCBI Taxonomy" id="2051959"/>
    <lineage>
        <taxon>Bacteria</taxon>
        <taxon>Pseudomonadati</taxon>
        <taxon>Acidobacteriota</taxon>
        <taxon>Terriglobia</taxon>
        <taxon>Terriglobales</taxon>
        <taxon>Acidobacteriaceae</taxon>
        <taxon>Tunturiibacter</taxon>
    </lineage>
</organism>
<gene>
    <name evidence="1" type="ORF">HDF12_002926</name>
</gene>
<name>A0A7Y9T3P2_9BACT</name>
<comment type="caution">
    <text evidence="1">The sequence shown here is derived from an EMBL/GenBank/DDBJ whole genome shotgun (WGS) entry which is preliminary data.</text>
</comment>
<accession>A0A7Y9T3P2</accession>
<protein>
    <submittedName>
        <fullName evidence="1">Uncharacterized protein</fullName>
    </submittedName>
</protein>
<proteinExistence type="predicted"/>
<dbReference type="EMBL" id="JACCCV010000002">
    <property type="protein sequence ID" value="NYF52527.1"/>
    <property type="molecule type" value="Genomic_DNA"/>
</dbReference>
<evidence type="ECO:0000313" key="2">
    <source>
        <dbReference type="Proteomes" id="UP000534186"/>
    </source>
</evidence>
<reference evidence="1 2" key="1">
    <citation type="submission" date="2020-07" db="EMBL/GenBank/DDBJ databases">
        <title>Genomic Encyclopedia of Type Strains, Phase IV (KMG-V): Genome sequencing to study the core and pangenomes of soil and plant-associated prokaryotes.</title>
        <authorList>
            <person name="Whitman W."/>
        </authorList>
    </citation>
    <scope>NUCLEOTIDE SEQUENCE [LARGE SCALE GENOMIC DNA]</scope>
    <source>
        <strain evidence="1 2">M8UP30</strain>
    </source>
</reference>
<dbReference type="Proteomes" id="UP000534186">
    <property type="component" value="Unassembled WGS sequence"/>
</dbReference>
<evidence type="ECO:0000313" key="1">
    <source>
        <dbReference type="EMBL" id="NYF52527.1"/>
    </source>
</evidence>
<dbReference type="AlphaFoldDB" id="A0A7Y9T3P2"/>